<dbReference type="InterPro" id="IPR000905">
    <property type="entry name" value="Gcp-like_dom"/>
</dbReference>
<accession>T0Z4C4</accession>
<dbReference type="CDD" id="cd24032">
    <property type="entry name" value="ASKHA_NBD_TsaB"/>
    <property type="match status" value="1"/>
</dbReference>
<dbReference type="AlphaFoldDB" id="T0Z4C4"/>
<comment type="caution">
    <text evidence="2">The sequence shown here is derived from an EMBL/GenBank/DDBJ whole genome shotgun (WGS) entry which is preliminary data.</text>
</comment>
<proteinExistence type="predicted"/>
<name>T0Z4C4_9ZZZZ</name>
<dbReference type="SUPFAM" id="SSF53067">
    <property type="entry name" value="Actin-like ATPase domain"/>
    <property type="match status" value="2"/>
</dbReference>
<dbReference type="PANTHER" id="PTHR11735:SF11">
    <property type="entry name" value="TRNA THREONYLCARBAMOYLADENOSINE BIOSYNTHESIS PROTEIN TSAB"/>
    <property type="match status" value="1"/>
</dbReference>
<dbReference type="EMBL" id="AUZZ01007336">
    <property type="protein sequence ID" value="EQD42816.1"/>
    <property type="molecule type" value="Genomic_DNA"/>
</dbReference>
<dbReference type="PANTHER" id="PTHR11735">
    <property type="entry name" value="TRNA N6-ADENOSINE THREONYLCARBAMOYLTRANSFERASE"/>
    <property type="match status" value="1"/>
</dbReference>
<organism evidence="2">
    <name type="scientific">mine drainage metagenome</name>
    <dbReference type="NCBI Taxonomy" id="410659"/>
    <lineage>
        <taxon>unclassified sequences</taxon>
        <taxon>metagenomes</taxon>
        <taxon>ecological metagenomes</taxon>
    </lineage>
</organism>
<reference evidence="2" key="2">
    <citation type="journal article" date="2014" name="ISME J.">
        <title>Microbial stratification in low pH oxic and suboxic macroscopic growths along an acid mine drainage.</title>
        <authorList>
            <person name="Mendez-Garcia C."/>
            <person name="Mesa V."/>
            <person name="Sprenger R.R."/>
            <person name="Richter M."/>
            <person name="Diez M.S."/>
            <person name="Solano J."/>
            <person name="Bargiela R."/>
            <person name="Golyshina O.V."/>
            <person name="Manteca A."/>
            <person name="Ramos J.L."/>
            <person name="Gallego J.R."/>
            <person name="Llorente I."/>
            <person name="Martins Dos Santos V.A."/>
            <person name="Jensen O.N."/>
            <person name="Pelaez A.I."/>
            <person name="Sanchez J."/>
            <person name="Ferrer M."/>
        </authorList>
    </citation>
    <scope>NUCLEOTIDE SEQUENCE</scope>
</reference>
<dbReference type="GO" id="GO:0008233">
    <property type="term" value="F:peptidase activity"/>
    <property type="evidence" value="ECO:0007669"/>
    <property type="project" value="UniProtKB-KW"/>
</dbReference>
<gene>
    <name evidence="2" type="ORF">B2A_10168</name>
</gene>
<evidence type="ECO:0000259" key="1">
    <source>
        <dbReference type="Pfam" id="PF00814"/>
    </source>
</evidence>
<dbReference type="NCBIfam" id="TIGR03725">
    <property type="entry name" value="T6A_YeaZ"/>
    <property type="match status" value="1"/>
</dbReference>
<dbReference type="GO" id="GO:0002949">
    <property type="term" value="P:tRNA threonylcarbamoyladenosine modification"/>
    <property type="evidence" value="ECO:0007669"/>
    <property type="project" value="InterPro"/>
</dbReference>
<dbReference type="GO" id="GO:0005829">
    <property type="term" value="C:cytosol"/>
    <property type="evidence" value="ECO:0007669"/>
    <property type="project" value="TreeGrafter"/>
</dbReference>
<protein>
    <submittedName>
        <fullName evidence="2">Glycoprotease family protein</fullName>
    </submittedName>
</protein>
<feature type="non-terminal residue" evidence="2">
    <location>
        <position position="1"/>
    </location>
</feature>
<reference evidence="2" key="1">
    <citation type="submission" date="2013-08" db="EMBL/GenBank/DDBJ databases">
        <authorList>
            <person name="Mendez C."/>
            <person name="Richter M."/>
            <person name="Ferrer M."/>
            <person name="Sanchez J."/>
        </authorList>
    </citation>
    <scope>NUCLEOTIDE SEQUENCE</scope>
</reference>
<sequence length="233" mass="23767">YCDGAVHARSLHAPRRQAEILLPLFDELLAEAGVARSGIDGIAFGRGPGAFTGVRLAVSVAQGLALALDRPVLPVSTLAALALAAPREAATILAVLDARMGEVYAGAFRRSGEDALELIGEESVGFAEAVVLPQAASWFGVGSGWGAYATALRARLGITPLSGVDAAAQPEAAAVACLAAPLFAASGGMPGCTGTAGVSARQGCAYARRARHRLSALSRTCCSRSSGRWRSRP</sequence>
<dbReference type="Pfam" id="PF00814">
    <property type="entry name" value="TsaD"/>
    <property type="match status" value="1"/>
</dbReference>
<dbReference type="InterPro" id="IPR022496">
    <property type="entry name" value="T6A_TsaB"/>
</dbReference>
<feature type="domain" description="Gcp-like" evidence="1">
    <location>
        <begin position="13"/>
        <end position="133"/>
    </location>
</feature>
<dbReference type="Gene3D" id="3.30.420.40">
    <property type="match status" value="2"/>
</dbReference>
<keyword evidence="2" id="KW-0645">Protease</keyword>
<dbReference type="InterPro" id="IPR043129">
    <property type="entry name" value="ATPase_NBD"/>
</dbReference>
<evidence type="ECO:0000313" key="2">
    <source>
        <dbReference type="EMBL" id="EQD42816.1"/>
    </source>
</evidence>
<keyword evidence="2" id="KW-0378">Hydrolase</keyword>
<dbReference type="GO" id="GO:0006508">
    <property type="term" value="P:proteolysis"/>
    <property type="evidence" value="ECO:0007669"/>
    <property type="project" value="UniProtKB-KW"/>
</dbReference>